<sequence length="116" mass="12836">MSWLCILISIAAQRGVNDEIRASDSELLPQHTAPQHSTVHKVLFHVRLKRSERCGEMEHMPMTSSLKSQAFCRYATRNKVHIQMLQSSFPDSPVSALSTLESSPGNSAQSTAADAR</sequence>
<gene>
    <name evidence="2" type="ORF">EJ06DRAFT_296064</name>
</gene>
<evidence type="ECO:0000256" key="1">
    <source>
        <dbReference type="SAM" id="MobiDB-lite"/>
    </source>
</evidence>
<accession>A0A6G1I6M0</accession>
<evidence type="ECO:0000313" key="3">
    <source>
        <dbReference type="Proteomes" id="UP000799640"/>
    </source>
</evidence>
<feature type="region of interest" description="Disordered" evidence="1">
    <location>
        <begin position="90"/>
        <end position="116"/>
    </location>
</feature>
<dbReference type="EMBL" id="ML996689">
    <property type="protein sequence ID" value="KAF2403831.1"/>
    <property type="molecule type" value="Genomic_DNA"/>
</dbReference>
<evidence type="ECO:0000313" key="2">
    <source>
        <dbReference type="EMBL" id="KAF2403831.1"/>
    </source>
</evidence>
<reference evidence="2" key="1">
    <citation type="journal article" date="2020" name="Stud. Mycol.">
        <title>101 Dothideomycetes genomes: a test case for predicting lifestyles and emergence of pathogens.</title>
        <authorList>
            <person name="Haridas S."/>
            <person name="Albert R."/>
            <person name="Binder M."/>
            <person name="Bloem J."/>
            <person name="Labutti K."/>
            <person name="Salamov A."/>
            <person name="Andreopoulos B."/>
            <person name="Baker S."/>
            <person name="Barry K."/>
            <person name="Bills G."/>
            <person name="Bluhm B."/>
            <person name="Cannon C."/>
            <person name="Castanera R."/>
            <person name="Culley D."/>
            <person name="Daum C."/>
            <person name="Ezra D."/>
            <person name="Gonzalez J."/>
            <person name="Henrissat B."/>
            <person name="Kuo A."/>
            <person name="Liang C."/>
            <person name="Lipzen A."/>
            <person name="Lutzoni F."/>
            <person name="Magnuson J."/>
            <person name="Mondo S."/>
            <person name="Nolan M."/>
            <person name="Ohm R."/>
            <person name="Pangilinan J."/>
            <person name="Park H.-J."/>
            <person name="Ramirez L."/>
            <person name="Alfaro M."/>
            <person name="Sun H."/>
            <person name="Tritt A."/>
            <person name="Yoshinaga Y."/>
            <person name="Zwiers L.-H."/>
            <person name="Turgeon B."/>
            <person name="Goodwin S."/>
            <person name="Spatafora J."/>
            <person name="Crous P."/>
            <person name="Grigoriev I."/>
        </authorList>
    </citation>
    <scope>NUCLEOTIDE SEQUENCE</scope>
    <source>
        <strain evidence="2">CBS 262.69</strain>
    </source>
</reference>
<dbReference type="AlphaFoldDB" id="A0A6G1I6M0"/>
<dbReference type="Proteomes" id="UP000799640">
    <property type="component" value="Unassembled WGS sequence"/>
</dbReference>
<organism evidence="2 3">
    <name type="scientific">Trichodelitschia bisporula</name>
    <dbReference type="NCBI Taxonomy" id="703511"/>
    <lineage>
        <taxon>Eukaryota</taxon>
        <taxon>Fungi</taxon>
        <taxon>Dikarya</taxon>
        <taxon>Ascomycota</taxon>
        <taxon>Pezizomycotina</taxon>
        <taxon>Dothideomycetes</taxon>
        <taxon>Dothideomycetes incertae sedis</taxon>
        <taxon>Phaeotrichales</taxon>
        <taxon>Phaeotrichaceae</taxon>
        <taxon>Trichodelitschia</taxon>
    </lineage>
</organism>
<proteinExistence type="predicted"/>
<name>A0A6G1I6M0_9PEZI</name>
<keyword evidence="3" id="KW-1185">Reference proteome</keyword>
<protein>
    <submittedName>
        <fullName evidence="2">Uncharacterized protein</fullName>
    </submittedName>
</protein>